<keyword evidence="1" id="KW-0472">Membrane</keyword>
<dbReference type="InterPro" id="IPR007055">
    <property type="entry name" value="BON_dom"/>
</dbReference>
<dbReference type="PANTHER" id="PTHR34606:SF15">
    <property type="entry name" value="BON DOMAIN-CONTAINING PROTEIN"/>
    <property type="match status" value="1"/>
</dbReference>
<feature type="domain" description="BON" evidence="2">
    <location>
        <begin position="220"/>
        <end position="288"/>
    </location>
</feature>
<dbReference type="PANTHER" id="PTHR34606">
    <property type="entry name" value="BON DOMAIN-CONTAINING PROTEIN"/>
    <property type="match status" value="1"/>
</dbReference>
<evidence type="ECO:0000313" key="4">
    <source>
        <dbReference type="Proteomes" id="UP001606300"/>
    </source>
</evidence>
<keyword evidence="4" id="KW-1185">Reference proteome</keyword>
<dbReference type="SMART" id="SM00749">
    <property type="entry name" value="BON"/>
    <property type="match status" value="2"/>
</dbReference>
<evidence type="ECO:0000256" key="1">
    <source>
        <dbReference type="SAM" id="Phobius"/>
    </source>
</evidence>
<reference evidence="3 4" key="1">
    <citation type="submission" date="2024-09" db="EMBL/GenBank/DDBJ databases">
        <title>Novel species of the genus Pelomonas and Roseateles isolated from streams.</title>
        <authorList>
            <person name="Lu H."/>
        </authorList>
    </citation>
    <scope>NUCLEOTIDE SEQUENCE [LARGE SCALE GENOMIC DNA]</scope>
    <source>
        <strain evidence="3 4">DC23W</strain>
    </source>
</reference>
<dbReference type="EMBL" id="JBIGHY010000001">
    <property type="protein sequence ID" value="MFG6413084.1"/>
    <property type="molecule type" value="Genomic_DNA"/>
</dbReference>
<proteinExistence type="predicted"/>
<dbReference type="InterPro" id="IPR051686">
    <property type="entry name" value="Lipoprotein_DolP"/>
</dbReference>
<keyword evidence="1" id="KW-0812">Transmembrane</keyword>
<evidence type="ECO:0000259" key="2">
    <source>
        <dbReference type="PROSITE" id="PS50914"/>
    </source>
</evidence>
<dbReference type="Pfam" id="PF04972">
    <property type="entry name" value="BON"/>
    <property type="match status" value="2"/>
</dbReference>
<dbReference type="Gene3D" id="3.30.1340.30">
    <property type="match status" value="2"/>
</dbReference>
<sequence length="300" mass="30492">MSTSDPHHPRRWQRFLPAYGSPAATPVADPAGTPTRVVRRRSGALGWVLALVVGAALALLITHSLEDPRSMGTQLDDAIGQLRATGSQAEQRITDSQQAVADASSNAVAGVGTAMNDAGISLKVKTALAADPALSASRIDVDTVNGIVRLQGPAPDATAKARATVLAGAPQGVRGVDNQLALPHGSQIVPPATGVQSAAQAVPGAAASAPPVSLDGPAAEDRAITTRVTTALGGDASLSRHKIIISTQQGVVRMEGVVSDAPSRDLATALASNQPGVKSVDNRLLTTEAATLLARDQQLP</sequence>
<name>A0ABW7EHZ9_9BURK</name>
<keyword evidence="1" id="KW-1133">Transmembrane helix</keyword>
<evidence type="ECO:0000313" key="3">
    <source>
        <dbReference type="EMBL" id="MFG6413084.1"/>
    </source>
</evidence>
<comment type="caution">
    <text evidence="3">The sequence shown here is derived from an EMBL/GenBank/DDBJ whole genome shotgun (WGS) entry which is preliminary data.</text>
</comment>
<organism evidence="3 4">
    <name type="scientific">Pelomonas dachongensis</name>
    <dbReference type="NCBI Taxonomy" id="3299029"/>
    <lineage>
        <taxon>Bacteria</taxon>
        <taxon>Pseudomonadati</taxon>
        <taxon>Pseudomonadota</taxon>
        <taxon>Betaproteobacteria</taxon>
        <taxon>Burkholderiales</taxon>
        <taxon>Sphaerotilaceae</taxon>
        <taxon>Roseateles</taxon>
    </lineage>
</organism>
<feature type="transmembrane region" description="Helical" evidence="1">
    <location>
        <begin position="44"/>
        <end position="65"/>
    </location>
</feature>
<accession>A0ABW7EHZ9</accession>
<dbReference type="InterPro" id="IPR014004">
    <property type="entry name" value="Transpt-assoc_nodulatn_dom_bac"/>
</dbReference>
<feature type="domain" description="BON" evidence="2">
    <location>
        <begin position="116"/>
        <end position="184"/>
    </location>
</feature>
<gene>
    <name evidence="3" type="ORF">ACG02S_04150</name>
</gene>
<dbReference type="PROSITE" id="PS50914">
    <property type="entry name" value="BON"/>
    <property type="match status" value="2"/>
</dbReference>
<dbReference type="Proteomes" id="UP001606300">
    <property type="component" value="Unassembled WGS sequence"/>
</dbReference>
<protein>
    <submittedName>
        <fullName evidence="3">BON domain-containing protein</fullName>
    </submittedName>
</protein>
<dbReference type="RefSeq" id="WP_394469163.1">
    <property type="nucleotide sequence ID" value="NZ_JBIGHY010000001.1"/>
</dbReference>